<name>A0ACB9FV66_9ASTR</name>
<proteinExistence type="predicted"/>
<accession>A0ACB9FV66</accession>
<sequence length="104" mass="10893">MLLILPSQLSSFRLCGTLGGGVVMVVFKWPEVVVDFFRLYGTLGGGGVVVGVFNWLETIAASGCSCAFVAAISSDSGRNSQDITYNDCKRGNVGCISTCNSTQA</sequence>
<protein>
    <submittedName>
        <fullName evidence="1">Uncharacterized protein</fullName>
    </submittedName>
</protein>
<dbReference type="EMBL" id="CM042033">
    <property type="protein sequence ID" value="KAI3775112.1"/>
    <property type="molecule type" value="Genomic_DNA"/>
</dbReference>
<reference evidence="1 2" key="2">
    <citation type="journal article" date="2022" name="Mol. Ecol. Resour.">
        <title>The genomes of chicory, endive, great burdock and yacon provide insights into Asteraceae paleo-polyploidization history and plant inulin production.</title>
        <authorList>
            <person name="Fan W."/>
            <person name="Wang S."/>
            <person name="Wang H."/>
            <person name="Wang A."/>
            <person name="Jiang F."/>
            <person name="Liu H."/>
            <person name="Zhao H."/>
            <person name="Xu D."/>
            <person name="Zhang Y."/>
        </authorList>
    </citation>
    <scope>NUCLEOTIDE SEQUENCE [LARGE SCALE GENOMIC DNA]</scope>
    <source>
        <strain evidence="2">cv. Yunnan</strain>
        <tissue evidence="1">Leaves</tissue>
    </source>
</reference>
<gene>
    <name evidence="1" type="ORF">L1987_49680</name>
</gene>
<organism evidence="1 2">
    <name type="scientific">Smallanthus sonchifolius</name>
    <dbReference type="NCBI Taxonomy" id="185202"/>
    <lineage>
        <taxon>Eukaryota</taxon>
        <taxon>Viridiplantae</taxon>
        <taxon>Streptophyta</taxon>
        <taxon>Embryophyta</taxon>
        <taxon>Tracheophyta</taxon>
        <taxon>Spermatophyta</taxon>
        <taxon>Magnoliopsida</taxon>
        <taxon>eudicotyledons</taxon>
        <taxon>Gunneridae</taxon>
        <taxon>Pentapetalae</taxon>
        <taxon>asterids</taxon>
        <taxon>campanulids</taxon>
        <taxon>Asterales</taxon>
        <taxon>Asteraceae</taxon>
        <taxon>Asteroideae</taxon>
        <taxon>Heliantheae alliance</taxon>
        <taxon>Millerieae</taxon>
        <taxon>Smallanthus</taxon>
    </lineage>
</organism>
<evidence type="ECO:0000313" key="1">
    <source>
        <dbReference type="EMBL" id="KAI3775112.1"/>
    </source>
</evidence>
<reference evidence="2" key="1">
    <citation type="journal article" date="2022" name="Mol. Ecol. Resour.">
        <title>The genomes of chicory, endive, great burdock and yacon provide insights into Asteraceae palaeo-polyploidization history and plant inulin production.</title>
        <authorList>
            <person name="Fan W."/>
            <person name="Wang S."/>
            <person name="Wang H."/>
            <person name="Wang A."/>
            <person name="Jiang F."/>
            <person name="Liu H."/>
            <person name="Zhao H."/>
            <person name="Xu D."/>
            <person name="Zhang Y."/>
        </authorList>
    </citation>
    <scope>NUCLEOTIDE SEQUENCE [LARGE SCALE GENOMIC DNA]</scope>
    <source>
        <strain evidence="2">cv. Yunnan</strain>
    </source>
</reference>
<dbReference type="Proteomes" id="UP001056120">
    <property type="component" value="Linkage Group LG16"/>
</dbReference>
<keyword evidence="2" id="KW-1185">Reference proteome</keyword>
<comment type="caution">
    <text evidence="1">The sequence shown here is derived from an EMBL/GenBank/DDBJ whole genome shotgun (WGS) entry which is preliminary data.</text>
</comment>
<evidence type="ECO:0000313" key="2">
    <source>
        <dbReference type="Proteomes" id="UP001056120"/>
    </source>
</evidence>